<dbReference type="EMBL" id="JYNL01000023">
    <property type="protein sequence ID" value="KMO76765.1"/>
    <property type="molecule type" value="Genomic_DNA"/>
</dbReference>
<keyword evidence="2" id="KW-0808">Transferase</keyword>
<evidence type="ECO:0000256" key="2">
    <source>
        <dbReference type="ARBA" id="ARBA00022679"/>
    </source>
</evidence>
<proteinExistence type="predicted"/>
<dbReference type="GO" id="GO:0016757">
    <property type="term" value="F:glycosyltransferase activity"/>
    <property type="evidence" value="ECO:0007669"/>
    <property type="project" value="UniProtKB-KW"/>
</dbReference>
<reference evidence="4 5" key="1">
    <citation type="journal article" date="2015" name="Genome Biol. Evol.">
        <title>Characterization of Three Mycobacterium spp. with Potential Use in Bioremediation by Genome Sequencing and Comparative Genomics.</title>
        <authorList>
            <person name="Das S."/>
            <person name="Pettersson B.M."/>
            <person name="Behra P.R."/>
            <person name="Ramesh M."/>
            <person name="Dasgupta S."/>
            <person name="Bhattacharya A."/>
            <person name="Kirsebom L.A."/>
        </authorList>
    </citation>
    <scope>NUCLEOTIDE SEQUENCE [LARGE SCALE GENOMIC DNA]</scope>
    <source>
        <strain evidence="4 5">DSM 43826</strain>
    </source>
</reference>
<dbReference type="Proteomes" id="UP000036513">
    <property type="component" value="Unassembled WGS sequence"/>
</dbReference>
<evidence type="ECO:0000259" key="3">
    <source>
        <dbReference type="Pfam" id="PF13579"/>
    </source>
</evidence>
<evidence type="ECO:0000313" key="5">
    <source>
        <dbReference type="Proteomes" id="UP000036513"/>
    </source>
</evidence>
<feature type="domain" description="Glycosyltransferase subfamily 4-like N-terminal" evidence="3">
    <location>
        <begin position="26"/>
        <end position="143"/>
    </location>
</feature>
<organism evidence="4 5">
    <name type="scientific">Mycolicibacterium chlorophenolicum</name>
    <dbReference type="NCBI Taxonomy" id="37916"/>
    <lineage>
        <taxon>Bacteria</taxon>
        <taxon>Bacillati</taxon>
        <taxon>Actinomycetota</taxon>
        <taxon>Actinomycetes</taxon>
        <taxon>Mycobacteriales</taxon>
        <taxon>Mycobacteriaceae</taxon>
        <taxon>Mycolicibacterium</taxon>
    </lineage>
</organism>
<name>A0A0J6W0B3_9MYCO</name>
<keyword evidence="1" id="KW-0328">Glycosyltransferase</keyword>
<protein>
    <recommendedName>
        <fullName evidence="3">Glycosyltransferase subfamily 4-like N-terminal domain-containing protein</fullName>
    </recommendedName>
</protein>
<dbReference type="STRING" id="37916.MCHLDSM_02914"/>
<sequence length="332" mass="35799">MTVTQALVGPRHHGVVRFGLALHDSLQSCGLPLRQVWHPGTAELSRALDGGALHLQFTDRLFGDSPQAAAGVLAALARRTGSRLTVTLHDLPQPSDGQNFARRAAAYADVVARSAGVAVSSAHERELLRDLGVDVGPVAVIPLPIGQRAPAHVRPAEPREVGVFGFLYPGKGHEEVIAATADLPPDVEVHAIGETSSGHQDLVADLTARARLLGRRFHVTGHVPDDLLTEALQRIAVPVVAHTHVSASGSLGSWLSASRRPLAPTNRYTREVEERNPGMLTLYPDTGHGLRTALALALEKPESTWLPEDSVPRPTDADTAFAYHRFFQRWHR</sequence>
<dbReference type="SUPFAM" id="SSF53756">
    <property type="entry name" value="UDP-Glycosyltransferase/glycogen phosphorylase"/>
    <property type="match status" value="1"/>
</dbReference>
<evidence type="ECO:0000256" key="1">
    <source>
        <dbReference type="ARBA" id="ARBA00022676"/>
    </source>
</evidence>
<accession>A0A0J6W0B3</accession>
<evidence type="ECO:0000313" key="4">
    <source>
        <dbReference type="EMBL" id="KMO76765.1"/>
    </source>
</evidence>
<dbReference type="AlphaFoldDB" id="A0A0J6W0B3"/>
<keyword evidence="5" id="KW-1185">Reference proteome</keyword>
<dbReference type="RefSeq" id="WP_048470496.1">
    <property type="nucleotide sequence ID" value="NZ_JYNL01000023.1"/>
</dbReference>
<dbReference type="InterPro" id="IPR028098">
    <property type="entry name" value="Glyco_trans_4-like_N"/>
</dbReference>
<dbReference type="Gene3D" id="3.40.50.2000">
    <property type="entry name" value="Glycogen Phosphorylase B"/>
    <property type="match status" value="2"/>
</dbReference>
<dbReference type="Pfam" id="PF13579">
    <property type="entry name" value="Glyco_trans_4_4"/>
    <property type="match status" value="1"/>
</dbReference>
<gene>
    <name evidence="4" type="ORF">MCHLDSM_02914</name>
</gene>
<dbReference type="PATRIC" id="fig|37916.4.peg.2838"/>
<comment type="caution">
    <text evidence="4">The sequence shown here is derived from an EMBL/GenBank/DDBJ whole genome shotgun (WGS) entry which is preliminary data.</text>
</comment>